<gene>
    <name evidence="3" type="ORF">ACFPTN_02325</name>
</gene>
<dbReference type="Proteomes" id="UP001595974">
    <property type="component" value="Unassembled WGS sequence"/>
</dbReference>
<protein>
    <recommendedName>
        <fullName evidence="5">C-type lysozyme inhibitor domain-containing protein</fullName>
    </recommendedName>
</protein>
<dbReference type="RefSeq" id="WP_157748586.1">
    <property type="nucleotide sequence ID" value="NZ_JBHSOG010000007.1"/>
</dbReference>
<reference evidence="4" key="1">
    <citation type="journal article" date="2019" name="Int. J. Syst. Evol. Microbiol.">
        <title>The Global Catalogue of Microorganisms (GCM) 10K type strain sequencing project: providing services to taxonomists for standard genome sequencing and annotation.</title>
        <authorList>
            <consortium name="The Broad Institute Genomics Platform"/>
            <consortium name="The Broad Institute Genome Sequencing Center for Infectious Disease"/>
            <person name="Wu L."/>
            <person name="Ma J."/>
        </authorList>
    </citation>
    <scope>NUCLEOTIDE SEQUENCE [LARGE SCALE GENOMIC DNA]</scope>
    <source>
        <strain evidence="4">SHR3</strain>
    </source>
</reference>
<evidence type="ECO:0008006" key="5">
    <source>
        <dbReference type="Google" id="ProtNLM"/>
    </source>
</evidence>
<evidence type="ECO:0000256" key="2">
    <source>
        <dbReference type="SAM" id="SignalP"/>
    </source>
</evidence>
<keyword evidence="2" id="KW-0732">Signal</keyword>
<evidence type="ECO:0000256" key="1">
    <source>
        <dbReference type="SAM" id="MobiDB-lite"/>
    </source>
</evidence>
<feature type="chain" id="PRO_5047068424" description="C-type lysozyme inhibitor domain-containing protein" evidence="2">
    <location>
        <begin position="25"/>
        <end position="164"/>
    </location>
</feature>
<organism evidence="3 4">
    <name type="scientific">Thauera sinica</name>
    <dbReference type="NCBI Taxonomy" id="2665146"/>
    <lineage>
        <taxon>Bacteria</taxon>
        <taxon>Pseudomonadati</taxon>
        <taxon>Pseudomonadota</taxon>
        <taxon>Betaproteobacteria</taxon>
        <taxon>Rhodocyclales</taxon>
        <taxon>Zoogloeaceae</taxon>
        <taxon>Thauera</taxon>
    </lineage>
</organism>
<feature type="compositionally biased region" description="Basic and acidic residues" evidence="1">
    <location>
        <begin position="140"/>
        <end position="164"/>
    </location>
</feature>
<comment type="caution">
    <text evidence="3">The sequence shown here is derived from an EMBL/GenBank/DDBJ whole genome shotgun (WGS) entry which is preliminary data.</text>
</comment>
<evidence type="ECO:0000313" key="4">
    <source>
        <dbReference type="Proteomes" id="UP001595974"/>
    </source>
</evidence>
<keyword evidence="4" id="KW-1185">Reference proteome</keyword>
<accession>A0ABW1ALU5</accession>
<dbReference type="EMBL" id="JBHSOG010000007">
    <property type="protein sequence ID" value="MFC5768202.1"/>
    <property type="molecule type" value="Genomic_DNA"/>
</dbReference>
<sequence length="164" mass="17662">MDRTSVLVGLIALGSLAASGQAMAACPGKQPVKPELLEGHTLCTARGKDAWQEYHEPGGRLIDYKMGPNDKVDPTKQVGTWSARGERVVYTFGSSTSNYRVFENGGASYCMEGSDGDFSVTFRKGLSKCAGTAPVALARGDQRSDDRGRDDRGRGRDDRPGPRF</sequence>
<evidence type="ECO:0000313" key="3">
    <source>
        <dbReference type="EMBL" id="MFC5768202.1"/>
    </source>
</evidence>
<name>A0ABW1ALU5_9RHOO</name>
<dbReference type="PROSITE" id="PS51257">
    <property type="entry name" value="PROKAR_LIPOPROTEIN"/>
    <property type="match status" value="1"/>
</dbReference>
<feature type="region of interest" description="Disordered" evidence="1">
    <location>
        <begin position="133"/>
        <end position="164"/>
    </location>
</feature>
<feature type="signal peptide" evidence="2">
    <location>
        <begin position="1"/>
        <end position="24"/>
    </location>
</feature>
<proteinExistence type="predicted"/>